<evidence type="ECO:0000313" key="4">
    <source>
        <dbReference type="Proteomes" id="UP001054821"/>
    </source>
</evidence>
<name>A0AAD4VC91_PRUDU</name>
<proteinExistence type="predicted"/>
<dbReference type="InterPro" id="IPR036426">
    <property type="entry name" value="Bulb-type_lectin_dom_sf"/>
</dbReference>
<dbReference type="SUPFAM" id="SSF51110">
    <property type="entry name" value="alpha-D-mannose-specific plant lectins"/>
    <property type="match status" value="1"/>
</dbReference>
<dbReference type="Gene3D" id="2.90.10.10">
    <property type="entry name" value="Bulb-type lectin domain"/>
    <property type="match status" value="1"/>
</dbReference>
<dbReference type="EMBL" id="JAJFAZ020000006">
    <property type="protein sequence ID" value="KAI5321271.1"/>
    <property type="molecule type" value="Genomic_DNA"/>
</dbReference>
<dbReference type="Proteomes" id="UP001054821">
    <property type="component" value="Chromosome 6"/>
</dbReference>
<accession>A0AAD4VC91</accession>
<comment type="caution">
    <text evidence="3">The sequence shown here is derived from an EMBL/GenBank/DDBJ whole genome shotgun (WGS) entry which is preliminary data.</text>
</comment>
<sequence>MKLPIKLYSRYLMSHPFMMEFSILPFSIIAQTYNNISLGSSLTAKDNNNSVWCSPFGEFAFGFQKIGMDGGFILAIWFNKIPEKTIVWSANGNNLVQQGSTVELTAHGQLMLNDIATGKQKRIADFGGTGVAYAAPCLTQEISFWPMEIQTI</sequence>
<gene>
    <name evidence="3" type="ORF">L3X38_030342</name>
</gene>
<dbReference type="AlphaFoldDB" id="A0AAD4VC91"/>
<evidence type="ECO:0000256" key="1">
    <source>
        <dbReference type="ARBA" id="ARBA00022729"/>
    </source>
</evidence>
<keyword evidence="1" id="KW-0732">Signal</keyword>
<organism evidence="3 4">
    <name type="scientific">Prunus dulcis</name>
    <name type="common">Almond</name>
    <name type="synonym">Amygdalus dulcis</name>
    <dbReference type="NCBI Taxonomy" id="3755"/>
    <lineage>
        <taxon>Eukaryota</taxon>
        <taxon>Viridiplantae</taxon>
        <taxon>Streptophyta</taxon>
        <taxon>Embryophyta</taxon>
        <taxon>Tracheophyta</taxon>
        <taxon>Spermatophyta</taxon>
        <taxon>Magnoliopsida</taxon>
        <taxon>eudicotyledons</taxon>
        <taxon>Gunneridae</taxon>
        <taxon>Pentapetalae</taxon>
        <taxon>rosids</taxon>
        <taxon>fabids</taxon>
        <taxon>Rosales</taxon>
        <taxon>Rosaceae</taxon>
        <taxon>Amygdaloideae</taxon>
        <taxon>Amygdaleae</taxon>
        <taxon>Prunus</taxon>
    </lineage>
</organism>
<evidence type="ECO:0008006" key="5">
    <source>
        <dbReference type="Google" id="ProtNLM"/>
    </source>
</evidence>
<dbReference type="InterPro" id="IPR051343">
    <property type="entry name" value="G-type_lectin_kinases/EP1-like"/>
</dbReference>
<evidence type="ECO:0000313" key="3">
    <source>
        <dbReference type="EMBL" id="KAI5321271.1"/>
    </source>
</evidence>
<keyword evidence="2" id="KW-1015">Disulfide bond</keyword>
<evidence type="ECO:0000256" key="2">
    <source>
        <dbReference type="ARBA" id="ARBA00023157"/>
    </source>
</evidence>
<dbReference type="PANTHER" id="PTHR47976:SF108">
    <property type="entry name" value="G-TYPE LECTIN S-RECEPTOR-LIKE SERINE_THREONINE-PROTEIN KINASE LECRK1"/>
    <property type="match status" value="1"/>
</dbReference>
<dbReference type="PANTHER" id="PTHR47976">
    <property type="entry name" value="G-TYPE LECTIN S-RECEPTOR-LIKE SERINE/THREONINE-PROTEIN KINASE SD2-5"/>
    <property type="match status" value="1"/>
</dbReference>
<keyword evidence="4" id="KW-1185">Reference proteome</keyword>
<protein>
    <recommendedName>
        <fullName evidence="5">Bulb-type lectin domain-containing protein</fullName>
    </recommendedName>
</protein>
<reference evidence="3 4" key="1">
    <citation type="journal article" date="2022" name="G3 (Bethesda)">
        <title>Whole-genome sequence and methylome profiling of the almond [Prunus dulcis (Mill.) D.A. Webb] cultivar 'Nonpareil'.</title>
        <authorList>
            <person name="D'Amico-Willman K.M."/>
            <person name="Ouma W.Z."/>
            <person name="Meulia T."/>
            <person name="Sideli G.M."/>
            <person name="Gradziel T.M."/>
            <person name="Fresnedo-Ramirez J."/>
        </authorList>
    </citation>
    <scope>NUCLEOTIDE SEQUENCE [LARGE SCALE GENOMIC DNA]</scope>
    <source>
        <strain evidence="3">Clone GOH B32 T37-40</strain>
    </source>
</reference>